<dbReference type="AlphaFoldDB" id="A0A2P2NCY8"/>
<sequence>MTTIFLGLNFLKQLHFGLTNLSISHLTV</sequence>
<name>A0A2P2NCY8_RHIMU</name>
<dbReference type="EMBL" id="GGEC01059861">
    <property type="protein sequence ID" value="MBX40345.1"/>
    <property type="molecule type" value="Transcribed_RNA"/>
</dbReference>
<reference evidence="1" key="1">
    <citation type="submission" date="2018-02" db="EMBL/GenBank/DDBJ databases">
        <title>Rhizophora mucronata_Transcriptome.</title>
        <authorList>
            <person name="Meera S.P."/>
            <person name="Sreeshan A."/>
            <person name="Augustine A."/>
        </authorList>
    </citation>
    <scope>NUCLEOTIDE SEQUENCE</scope>
    <source>
        <tissue evidence="1">Leaf</tissue>
    </source>
</reference>
<proteinExistence type="predicted"/>
<accession>A0A2P2NCY8</accession>
<organism evidence="1">
    <name type="scientific">Rhizophora mucronata</name>
    <name type="common">Asiatic mangrove</name>
    <dbReference type="NCBI Taxonomy" id="61149"/>
    <lineage>
        <taxon>Eukaryota</taxon>
        <taxon>Viridiplantae</taxon>
        <taxon>Streptophyta</taxon>
        <taxon>Embryophyta</taxon>
        <taxon>Tracheophyta</taxon>
        <taxon>Spermatophyta</taxon>
        <taxon>Magnoliopsida</taxon>
        <taxon>eudicotyledons</taxon>
        <taxon>Gunneridae</taxon>
        <taxon>Pentapetalae</taxon>
        <taxon>rosids</taxon>
        <taxon>fabids</taxon>
        <taxon>Malpighiales</taxon>
        <taxon>Rhizophoraceae</taxon>
        <taxon>Rhizophora</taxon>
    </lineage>
</organism>
<protein>
    <submittedName>
        <fullName evidence="1">Uncharacterized protein</fullName>
    </submittedName>
</protein>
<evidence type="ECO:0000313" key="1">
    <source>
        <dbReference type="EMBL" id="MBX40345.1"/>
    </source>
</evidence>